<comment type="caution">
    <text evidence="2">The sequence shown here is derived from an EMBL/GenBank/DDBJ whole genome shotgun (WGS) entry which is preliminary data.</text>
</comment>
<feature type="transmembrane region" description="Helical" evidence="1">
    <location>
        <begin position="12"/>
        <end position="31"/>
    </location>
</feature>
<proteinExistence type="predicted"/>
<dbReference type="Proteomes" id="UP000177982">
    <property type="component" value="Unassembled WGS sequence"/>
</dbReference>
<evidence type="ECO:0000313" key="3">
    <source>
        <dbReference type="Proteomes" id="UP000177982"/>
    </source>
</evidence>
<accession>A0A1G2KZY2</accession>
<keyword evidence="1" id="KW-1133">Transmembrane helix</keyword>
<evidence type="ECO:0000313" key="2">
    <source>
        <dbReference type="EMBL" id="OHA05005.1"/>
    </source>
</evidence>
<dbReference type="EMBL" id="MHQO01000063">
    <property type="protein sequence ID" value="OHA05005.1"/>
    <property type="molecule type" value="Genomic_DNA"/>
</dbReference>
<dbReference type="Pfam" id="PF11303">
    <property type="entry name" value="DUF3105"/>
    <property type="match status" value="1"/>
</dbReference>
<organism evidence="2 3">
    <name type="scientific">Candidatus Sungbacteria bacterium RIFCSPLOWO2_01_FULL_47_10</name>
    <dbReference type="NCBI Taxonomy" id="1802276"/>
    <lineage>
        <taxon>Bacteria</taxon>
        <taxon>Candidatus Sungiibacteriota</taxon>
    </lineage>
</organism>
<gene>
    <name evidence="2" type="ORF">A2934_01265</name>
</gene>
<reference evidence="2 3" key="1">
    <citation type="journal article" date="2016" name="Nat. Commun.">
        <title>Thousands of microbial genomes shed light on interconnected biogeochemical processes in an aquifer system.</title>
        <authorList>
            <person name="Anantharaman K."/>
            <person name="Brown C.T."/>
            <person name="Hug L.A."/>
            <person name="Sharon I."/>
            <person name="Castelle C.J."/>
            <person name="Probst A.J."/>
            <person name="Thomas B.C."/>
            <person name="Singh A."/>
            <person name="Wilkins M.J."/>
            <person name="Karaoz U."/>
            <person name="Brodie E.L."/>
            <person name="Williams K.H."/>
            <person name="Hubbard S.S."/>
            <person name="Banfield J.F."/>
        </authorList>
    </citation>
    <scope>NUCLEOTIDE SEQUENCE [LARGE SCALE GENOMIC DNA]</scope>
</reference>
<dbReference type="InterPro" id="IPR021454">
    <property type="entry name" value="DUF3105"/>
</dbReference>
<evidence type="ECO:0008006" key="4">
    <source>
        <dbReference type="Google" id="ProtNLM"/>
    </source>
</evidence>
<protein>
    <recommendedName>
        <fullName evidence="4">DUF3105 domain-containing protein</fullName>
    </recommendedName>
</protein>
<keyword evidence="1" id="KW-0812">Transmembrane</keyword>
<evidence type="ECO:0000256" key="1">
    <source>
        <dbReference type="SAM" id="Phobius"/>
    </source>
</evidence>
<name>A0A1G2KZY2_9BACT</name>
<dbReference type="AlphaFoldDB" id="A0A1G2KZY2"/>
<sequence length="176" mass="19532">MNKIHRTKNILLIIGGSVAVIIGFAGFAKYLQYREANLPGILAAEQGKNHIEVGATHEAYSTNPPTSGPHYAEAAEWGVYKEPLPDEQLIHNLEHGGVWISYRPGISKDIIQKLESMVSIFGSKVIVTPRPENDADIALAVWGRYDTFSVSEYSDERIEEFIKLLKNKTAPEPFAP</sequence>
<keyword evidence="1" id="KW-0472">Membrane</keyword>